<evidence type="ECO:0000313" key="2">
    <source>
        <dbReference type="EMBL" id="EGI68159.1"/>
    </source>
</evidence>
<dbReference type="AlphaFoldDB" id="F4WCH9"/>
<keyword evidence="1" id="KW-1133">Transmembrane helix</keyword>
<gene>
    <name evidence="2" type="ORF">G5I_03255</name>
</gene>
<keyword evidence="1" id="KW-0812">Transmembrane</keyword>
<evidence type="ECO:0000313" key="3">
    <source>
        <dbReference type="Proteomes" id="UP000007755"/>
    </source>
</evidence>
<keyword evidence="1" id="KW-0472">Membrane</keyword>
<reference evidence="2" key="1">
    <citation type="submission" date="2011-02" db="EMBL/GenBank/DDBJ databases">
        <title>The genome of the leaf-cutting ant Acromyrmex echinatior suggests key adaptations to social evolution and fungus farming.</title>
        <authorList>
            <person name="Nygaard S."/>
            <person name="Zhang G."/>
        </authorList>
    </citation>
    <scope>NUCLEOTIDE SEQUENCE</scope>
</reference>
<accession>F4WCH9</accession>
<dbReference type="OrthoDB" id="7549686at2759"/>
<dbReference type="InParanoid" id="F4WCH9"/>
<sequence length="125" mass="14226">MASYFGWMAFDLREIFYPILITNYVKSKTMTIVLHTLCLINNIFKFLLINYICEKVTTKAKVTADILNRLSYVTCDIEVREIFVTSVATVVIIILQAQGKAGVVAYRGKLVKCKYRNMASQAIKS</sequence>
<keyword evidence="3" id="KW-1185">Reference proteome</keyword>
<organism evidence="3">
    <name type="scientific">Acromyrmex echinatior</name>
    <name type="common">Panamanian leafcutter ant</name>
    <name type="synonym">Acromyrmex octospinosus echinatior</name>
    <dbReference type="NCBI Taxonomy" id="103372"/>
    <lineage>
        <taxon>Eukaryota</taxon>
        <taxon>Metazoa</taxon>
        <taxon>Ecdysozoa</taxon>
        <taxon>Arthropoda</taxon>
        <taxon>Hexapoda</taxon>
        <taxon>Insecta</taxon>
        <taxon>Pterygota</taxon>
        <taxon>Neoptera</taxon>
        <taxon>Endopterygota</taxon>
        <taxon>Hymenoptera</taxon>
        <taxon>Apocrita</taxon>
        <taxon>Aculeata</taxon>
        <taxon>Formicoidea</taxon>
        <taxon>Formicidae</taxon>
        <taxon>Myrmicinae</taxon>
        <taxon>Acromyrmex</taxon>
    </lineage>
</organism>
<protein>
    <submittedName>
        <fullName evidence="2">Uncharacterized protein</fullName>
    </submittedName>
</protein>
<proteinExistence type="predicted"/>
<feature type="transmembrane region" description="Helical" evidence="1">
    <location>
        <begin position="32"/>
        <end position="53"/>
    </location>
</feature>
<evidence type="ECO:0000256" key="1">
    <source>
        <dbReference type="SAM" id="Phobius"/>
    </source>
</evidence>
<name>F4WCH9_ACREC</name>
<dbReference type="Proteomes" id="UP000007755">
    <property type="component" value="Unassembled WGS sequence"/>
</dbReference>
<dbReference type="EMBL" id="GL888070">
    <property type="protein sequence ID" value="EGI68159.1"/>
    <property type="molecule type" value="Genomic_DNA"/>
</dbReference>